<protein>
    <submittedName>
        <fullName evidence="2">Uncharacterized protein</fullName>
    </submittedName>
</protein>
<name>A0AAQ3WRJ3_PASNO</name>
<dbReference type="AlphaFoldDB" id="A0AAQ3WRJ3"/>
<evidence type="ECO:0000313" key="2">
    <source>
        <dbReference type="EMBL" id="WVZ71427.1"/>
    </source>
</evidence>
<proteinExistence type="predicted"/>
<accession>A0AAQ3WRJ3</accession>
<organism evidence="2 3">
    <name type="scientific">Paspalum notatum var. saurae</name>
    <dbReference type="NCBI Taxonomy" id="547442"/>
    <lineage>
        <taxon>Eukaryota</taxon>
        <taxon>Viridiplantae</taxon>
        <taxon>Streptophyta</taxon>
        <taxon>Embryophyta</taxon>
        <taxon>Tracheophyta</taxon>
        <taxon>Spermatophyta</taxon>
        <taxon>Magnoliopsida</taxon>
        <taxon>Liliopsida</taxon>
        <taxon>Poales</taxon>
        <taxon>Poaceae</taxon>
        <taxon>PACMAD clade</taxon>
        <taxon>Panicoideae</taxon>
        <taxon>Andropogonodae</taxon>
        <taxon>Paspaleae</taxon>
        <taxon>Paspalinae</taxon>
        <taxon>Paspalum</taxon>
    </lineage>
</organism>
<gene>
    <name evidence="2" type="ORF">U9M48_020015</name>
</gene>
<reference evidence="2 3" key="1">
    <citation type="submission" date="2024-02" db="EMBL/GenBank/DDBJ databases">
        <title>High-quality chromosome-scale genome assembly of Pensacola bahiagrass (Paspalum notatum Flugge var. saurae).</title>
        <authorList>
            <person name="Vega J.M."/>
            <person name="Podio M."/>
            <person name="Orjuela J."/>
            <person name="Siena L.A."/>
            <person name="Pessino S.C."/>
            <person name="Combes M.C."/>
            <person name="Mariac C."/>
            <person name="Albertini E."/>
            <person name="Pupilli F."/>
            <person name="Ortiz J.P.A."/>
            <person name="Leblanc O."/>
        </authorList>
    </citation>
    <scope>NUCLEOTIDE SEQUENCE [LARGE SCALE GENOMIC DNA]</scope>
    <source>
        <strain evidence="2">R1</strain>
        <tissue evidence="2">Leaf</tissue>
    </source>
</reference>
<sequence length="141" mass="14521">MLEPTPPMASSSPIVSSSSGEPTSSPAPSAVDSSLDLQRVMPCNFPGSAVLAVASVVGFSACDPGRRSPDAAATRRSDSSIAWRSLLGVDARVPEFLTASAAPHQGSISRCSSGRRPPHFPLPCTTCILAANSVFNVLAQR</sequence>
<evidence type="ECO:0000313" key="3">
    <source>
        <dbReference type="Proteomes" id="UP001341281"/>
    </source>
</evidence>
<feature type="compositionally biased region" description="Low complexity" evidence="1">
    <location>
        <begin position="8"/>
        <end position="30"/>
    </location>
</feature>
<keyword evidence="3" id="KW-1185">Reference proteome</keyword>
<evidence type="ECO:0000256" key="1">
    <source>
        <dbReference type="SAM" id="MobiDB-lite"/>
    </source>
</evidence>
<dbReference type="Proteomes" id="UP001341281">
    <property type="component" value="Chromosome 04"/>
</dbReference>
<feature type="region of interest" description="Disordered" evidence="1">
    <location>
        <begin position="1"/>
        <end position="32"/>
    </location>
</feature>
<dbReference type="EMBL" id="CP144748">
    <property type="protein sequence ID" value="WVZ71427.1"/>
    <property type="molecule type" value="Genomic_DNA"/>
</dbReference>